<dbReference type="SUPFAM" id="SSF52540">
    <property type="entry name" value="P-loop containing nucleoside triphosphate hydrolases"/>
    <property type="match status" value="1"/>
</dbReference>
<keyword evidence="9" id="KW-1185">Reference proteome</keyword>
<organism evidence="8 9">
    <name type="scientific">Dryococelus australis</name>
    <dbReference type="NCBI Taxonomy" id="614101"/>
    <lineage>
        <taxon>Eukaryota</taxon>
        <taxon>Metazoa</taxon>
        <taxon>Ecdysozoa</taxon>
        <taxon>Arthropoda</taxon>
        <taxon>Hexapoda</taxon>
        <taxon>Insecta</taxon>
        <taxon>Pterygota</taxon>
        <taxon>Neoptera</taxon>
        <taxon>Polyneoptera</taxon>
        <taxon>Phasmatodea</taxon>
        <taxon>Verophasmatodea</taxon>
        <taxon>Anareolatae</taxon>
        <taxon>Phasmatidae</taxon>
        <taxon>Eurycanthinae</taxon>
        <taxon>Dryococelus</taxon>
    </lineage>
</organism>
<dbReference type="SMART" id="SM00487">
    <property type="entry name" value="DEXDc"/>
    <property type="match status" value="1"/>
</dbReference>
<evidence type="ECO:0000313" key="8">
    <source>
        <dbReference type="EMBL" id="KAJ8876111.1"/>
    </source>
</evidence>
<reference evidence="8 9" key="1">
    <citation type="submission" date="2023-02" db="EMBL/GenBank/DDBJ databases">
        <title>LHISI_Scaffold_Assembly.</title>
        <authorList>
            <person name="Stuart O.P."/>
            <person name="Cleave R."/>
            <person name="Magrath M.J.L."/>
            <person name="Mikheyev A.S."/>
        </authorList>
    </citation>
    <scope>NUCLEOTIDE SEQUENCE [LARGE SCALE GENOMIC DNA]</scope>
    <source>
        <strain evidence="8">Daus_M_001</strain>
        <tissue evidence="8">Leg muscle</tissue>
    </source>
</reference>
<keyword evidence="2" id="KW-0378">Hydrolase</keyword>
<dbReference type="Pfam" id="PF00271">
    <property type="entry name" value="Helicase_C"/>
    <property type="match status" value="1"/>
</dbReference>
<dbReference type="InterPro" id="IPR052431">
    <property type="entry name" value="SKI2_subfamily_helicases"/>
</dbReference>
<sequence length="982" mass="112062">MTYVGDVWQGNLFSVIVTMLSTCDTTETSDIWSNAVGSVYRALLVETCQLANISVAAFPVFSENADWLDRLDSFDNLIEAVMEQEECHEVFPVSCAVIEEFCHDSVLQPVHFTKKEVAIIMDYRKNNSEFDELRHYHSRRPLTDEVERTRDIWNSRKSSDPWEQKRIDKGNNFLVRFLEKYGMNMEGNPLNPKPIICIQNQKCSRNKKMGKISKKAQKIINDKKEADDKKREALEKEQIKSFSQQFKIMMVASNYSQALEKIDELIQRLTLKQSKCKILINKAEVYHKMWVEVCSAGNKQDLTCAKNLFLTIKAILKLVCKEKIILSDNDNKSIAEWLVELGCEEVALKCGLMLPSRARTDLTTGMSWVEFQLEHLGPELDRVSGGVPDQRVEGFIPDEWQRKLFDIIDKRQSALVVAPTSSGKTYASYYCMESVLRESNDGVVVYVSPTKALVNQVHATVYARFKNKQMPAGKVVCGVFTRDYQFKTMECQILVTVPQCLEILLLSARRYDWVLKLRFVILDEIHCLAGQAGGISWERCLLMIRCPFLALSATVGQPDSFHKWLQHVEDFKAERDAANDISRPKESYRVKLVQHADRHADLMKYVYLGNAFHHVHPYAFIDEKIAERGIPKHVTLSPSETLQLYNTMSSVESNLKIPKPDIYFSASDTGFLTRSAVRDYEQLLKANLEIWARKDTGKYQEVRRNLGEGFRIPKRSVTKEEVIEECTALAMALKRNEMLPALVFSYNRDLIEVASLSVSDDCKKLVITKVAQKQTKLEEREQRKALEKLDSIPKDFKIKTLELLEGQGYFRNMGTVDSHDLEFLERRLLREGLKSNSYFVECLRQGVGYHHGGLSRIKRSAVEMMFRLNVLNLVYATGTLALGIHMPCRTVVLAGDSHYINSLEYHQMSGRAGRRGYDISGNVVFMGLGKRKIKTLLTDDFPVMKGNFPLSVGTVLRILLLVTRVTSKGAQSPAITKDALSR</sequence>
<evidence type="ECO:0000259" key="6">
    <source>
        <dbReference type="PROSITE" id="PS51192"/>
    </source>
</evidence>
<gene>
    <name evidence="8" type="ORF">PR048_024020</name>
</gene>
<keyword evidence="4" id="KW-0067">ATP-binding</keyword>
<dbReference type="PROSITE" id="PS51194">
    <property type="entry name" value="HELICASE_CTER"/>
    <property type="match status" value="1"/>
</dbReference>
<accession>A0ABQ9GVT8</accession>
<dbReference type="InterPro" id="IPR027417">
    <property type="entry name" value="P-loop_NTPase"/>
</dbReference>
<dbReference type="Pfam" id="PF00270">
    <property type="entry name" value="DEAD"/>
    <property type="match status" value="1"/>
</dbReference>
<feature type="coiled-coil region" evidence="5">
    <location>
        <begin position="216"/>
        <end position="272"/>
    </location>
</feature>
<evidence type="ECO:0000256" key="1">
    <source>
        <dbReference type="ARBA" id="ARBA00022741"/>
    </source>
</evidence>
<evidence type="ECO:0000256" key="2">
    <source>
        <dbReference type="ARBA" id="ARBA00022801"/>
    </source>
</evidence>
<dbReference type="InterPro" id="IPR001650">
    <property type="entry name" value="Helicase_C-like"/>
</dbReference>
<evidence type="ECO:0000259" key="7">
    <source>
        <dbReference type="PROSITE" id="PS51194"/>
    </source>
</evidence>
<evidence type="ECO:0000256" key="4">
    <source>
        <dbReference type="ARBA" id="ARBA00022840"/>
    </source>
</evidence>
<feature type="domain" description="Helicase C-terminal" evidence="7">
    <location>
        <begin position="793"/>
        <end position="956"/>
    </location>
</feature>
<dbReference type="Proteomes" id="UP001159363">
    <property type="component" value="Chromosome 8"/>
</dbReference>
<dbReference type="InterPro" id="IPR014001">
    <property type="entry name" value="Helicase_ATP-bd"/>
</dbReference>
<protein>
    <submittedName>
        <fullName evidence="8">Uncharacterized protein</fullName>
    </submittedName>
</protein>
<comment type="caution">
    <text evidence="8">The sequence shown here is derived from an EMBL/GenBank/DDBJ whole genome shotgun (WGS) entry which is preliminary data.</text>
</comment>
<keyword evidence="5" id="KW-0175">Coiled coil</keyword>
<dbReference type="EMBL" id="JARBHB010000009">
    <property type="protein sequence ID" value="KAJ8876111.1"/>
    <property type="molecule type" value="Genomic_DNA"/>
</dbReference>
<keyword evidence="3" id="KW-0347">Helicase</keyword>
<dbReference type="InterPro" id="IPR011545">
    <property type="entry name" value="DEAD/DEAH_box_helicase_dom"/>
</dbReference>
<dbReference type="PROSITE" id="PS51192">
    <property type="entry name" value="HELICASE_ATP_BIND_1"/>
    <property type="match status" value="1"/>
</dbReference>
<feature type="domain" description="Helicase ATP-binding" evidence="6">
    <location>
        <begin position="405"/>
        <end position="573"/>
    </location>
</feature>
<dbReference type="SMART" id="SM00490">
    <property type="entry name" value="HELICc"/>
    <property type="match status" value="1"/>
</dbReference>
<evidence type="ECO:0000256" key="5">
    <source>
        <dbReference type="SAM" id="Coils"/>
    </source>
</evidence>
<evidence type="ECO:0000313" key="9">
    <source>
        <dbReference type="Proteomes" id="UP001159363"/>
    </source>
</evidence>
<dbReference type="PANTHER" id="PTHR44533:SF4">
    <property type="entry name" value="DEAD_H RNA HELICASE, PUTATIVE-RELATED"/>
    <property type="match status" value="1"/>
</dbReference>
<proteinExistence type="predicted"/>
<dbReference type="Gene3D" id="3.40.50.300">
    <property type="entry name" value="P-loop containing nucleotide triphosphate hydrolases"/>
    <property type="match status" value="2"/>
</dbReference>
<name>A0ABQ9GVT8_9NEOP</name>
<dbReference type="PANTHER" id="PTHR44533">
    <property type="entry name" value="DEAD/H RNA HELICASE, PUTATIVE-RELATED"/>
    <property type="match status" value="1"/>
</dbReference>
<evidence type="ECO:0000256" key="3">
    <source>
        <dbReference type="ARBA" id="ARBA00022806"/>
    </source>
</evidence>
<keyword evidence="1" id="KW-0547">Nucleotide-binding</keyword>